<feature type="active site" description="Charge relay system" evidence="5">
    <location>
        <position position="219"/>
    </location>
</feature>
<evidence type="ECO:0000256" key="5">
    <source>
        <dbReference type="PROSITE-ProRule" id="PRU01240"/>
    </source>
</evidence>
<dbReference type="Gene3D" id="2.60.120.1290">
    <property type="match status" value="1"/>
</dbReference>
<dbReference type="PROSITE" id="PS00136">
    <property type="entry name" value="SUBTILASE_ASP"/>
    <property type="match status" value="1"/>
</dbReference>
<keyword evidence="10" id="KW-1185">Reference proteome</keyword>
<protein>
    <submittedName>
        <fullName evidence="9">S8 family peptidase</fullName>
    </submittedName>
</protein>
<evidence type="ECO:0000256" key="6">
    <source>
        <dbReference type="RuleBase" id="RU003355"/>
    </source>
</evidence>
<dbReference type="EMBL" id="JACRSZ010000006">
    <property type="protein sequence ID" value="MBC8572805.1"/>
    <property type="molecule type" value="Genomic_DNA"/>
</dbReference>
<dbReference type="RefSeq" id="WP_249307834.1">
    <property type="nucleotide sequence ID" value="NZ_JACRSZ010000006.1"/>
</dbReference>
<dbReference type="PIRSF" id="PIRSF037894">
    <property type="entry name" value="Subtilisin_rel_CspABC"/>
    <property type="match status" value="1"/>
</dbReference>
<dbReference type="PRINTS" id="PR00723">
    <property type="entry name" value="SUBTILISIN"/>
</dbReference>
<reference evidence="9 10" key="1">
    <citation type="submission" date="2020-08" db="EMBL/GenBank/DDBJ databases">
        <title>Genome public.</title>
        <authorList>
            <person name="Liu C."/>
            <person name="Sun Q."/>
        </authorList>
    </citation>
    <scope>NUCLEOTIDE SEQUENCE [LARGE SCALE GENOMIC DNA]</scope>
    <source>
        <strain evidence="9 10">NSJ-46</strain>
    </source>
</reference>
<evidence type="ECO:0000256" key="1">
    <source>
        <dbReference type="ARBA" id="ARBA00011073"/>
    </source>
</evidence>
<dbReference type="InterPro" id="IPR023828">
    <property type="entry name" value="Peptidase_S8_Ser-AS"/>
</dbReference>
<feature type="active site" description="Charge relay system" evidence="5">
    <location>
        <position position="531"/>
    </location>
</feature>
<evidence type="ECO:0000259" key="7">
    <source>
        <dbReference type="Pfam" id="PF00082"/>
    </source>
</evidence>
<sequence>MNNQVLDSQLNLAFNATSEELEKSLELDVGFDSRTRQWEAIVRYAGTAEQNGDTEKRRTERGIGNTLSLRDEPEGFEQASVTWLSGGYGIVRGTKEAIDALSQNPFIEYIEKPKRLYFATEQGKLASCMEPLQSGFSFSLFGQGILIAVLDSGIDYTHPEFRNPDGSTRILAVWDQTGNGNPPEGFELGTEYSREEMNEALRNIDNAEAQLSIRDLSGHGTAVAAIAAGNSGVASQAQILIVKLGNPAPDSFPKTTELMMAVEYAYRKALEVQMPLVINLSFGTVYGPHNGTGLLETYLDEMMGRWKSVIVAGTGNEGNAAGHTAVTLQEGVQTEIQFGVAAGEAGLNVQLWKNYTDQFDIYLRAPDGTQIGPLYENMGPQRYRIGQTNLLIYYGKPSPFMISQEIFFDFIPVNDYVTAGVWRIILEPRRLTDGNVDLWLPSAGTLNPATRFYRPTAENTLTVPSSAGKVIAVGAYDSRSRIYAPFSGRGNPPGRPPLPALSQIRPDLVAPGVDIQTAAVGGGYTSVTGTSFATPFVSGAAAMLMQWGIIDRNDPYLYGEKVRAYLQRGAQRLPGYRQWPNNIVGYGEDVIIRLH</sequence>
<dbReference type="Pfam" id="PF00082">
    <property type="entry name" value="Peptidase_S8"/>
    <property type="match status" value="2"/>
</dbReference>
<dbReference type="PANTHER" id="PTHR43806:SF11">
    <property type="entry name" value="CEREVISIN-RELATED"/>
    <property type="match status" value="1"/>
</dbReference>
<dbReference type="InterPro" id="IPR015500">
    <property type="entry name" value="Peptidase_S8_subtilisin-rel"/>
</dbReference>
<keyword evidence="2 5" id="KW-0645">Protease</keyword>
<dbReference type="Gene3D" id="3.40.50.200">
    <property type="entry name" value="Peptidase S8/S53 domain"/>
    <property type="match status" value="1"/>
</dbReference>
<evidence type="ECO:0000256" key="2">
    <source>
        <dbReference type="ARBA" id="ARBA00022670"/>
    </source>
</evidence>
<dbReference type="Proteomes" id="UP000657421">
    <property type="component" value="Unassembled WGS sequence"/>
</dbReference>
<dbReference type="PROSITE" id="PS00138">
    <property type="entry name" value="SUBTILASE_SER"/>
    <property type="match status" value="1"/>
</dbReference>
<dbReference type="Gene3D" id="3.30.70.2980">
    <property type="match status" value="1"/>
</dbReference>
<dbReference type="CDD" id="cd07478">
    <property type="entry name" value="Peptidases_S8_CspA-like"/>
    <property type="match status" value="1"/>
</dbReference>
<dbReference type="Pfam" id="PF18425">
    <property type="entry name" value="CspB_prodomain"/>
    <property type="match status" value="2"/>
</dbReference>
<keyword evidence="3 5" id="KW-0378">Hydrolase</keyword>
<dbReference type="InterPro" id="IPR036852">
    <property type="entry name" value="Peptidase_S8/S53_dom_sf"/>
</dbReference>
<dbReference type="InterPro" id="IPR041365">
    <property type="entry name" value="CspB_prodomain"/>
</dbReference>
<dbReference type="PROSITE" id="PS51892">
    <property type="entry name" value="SUBTILASE"/>
    <property type="match status" value="1"/>
</dbReference>
<dbReference type="InterPro" id="IPR017310">
    <property type="entry name" value="Pept_S8A_subtilisin_clostridia"/>
</dbReference>
<dbReference type="InterPro" id="IPR050131">
    <property type="entry name" value="Peptidase_S8_subtilisin-like"/>
</dbReference>
<comment type="similarity">
    <text evidence="1 5 6">Belongs to the peptidase S8 family.</text>
</comment>
<dbReference type="InterPro" id="IPR034045">
    <property type="entry name" value="Pep_S8_CspA-like"/>
</dbReference>
<dbReference type="InterPro" id="IPR023827">
    <property type="entry name" value="Peptidase_S8_Asp-AS"/>
</dbReference>
<dbReference type="SUPFAM" id="SSF52743">
    <property type="entry name" value="Subtilisin-like"/>
    <property type="match status" value="1"/>
</dbReference>
<name>A0ABR7N8T0_9FIRM</name>
<accession>A0ABR7N8T0</accession>
<feature type="domain" description="Csp protease B prodomain" evidence="8">
    <location>
        <begin position="77"/>
        <end position="114"/>
    </location>
</feature>
<evidence type="ECO:0000256" key="4">
    <source>
        <dbReference type="ARBA" id="ARBA00022825"/>
    </source>
</evidence>
<dbReference type="InterPro" id="IPR000209">
    <property type="entry name" value="Peptidase_S8/S53_dom"/>
</dbReference>
<evidence type="ECO:0000313" key="9">
    <source>
        <dbReference type="EMBL" id="MBC8572805.1"/>
    </source>
</evidence>
<keyword evidence="4 5" id="KW-0720">Serine protease</keyword>
<dbReference type="PANTHER" id="PTHR43806">
    <property type="entry name" value="PEPTIDASE S8"/>
    <property type="match status" value="1"/>
</dbReference>
<evidence type="ECO:0000313" key="10">
    <source>
        <dbReference type="Proteomes" id="UP000657421"/>
    </source>
</evidence>
<gene>
    <name evidence="9" type="ORF">H8716_06895</name>
</gene>
<proteinExistence type="inferred from homology"/>
<comment type="caution">
    <text evidence="9">The sequence shown here is derived from an EMBL/GenBank/DDBJ whole genome shotgun (WGS) entry which is preliminary data.</text>
</comment>
<organism evidence="9 10">
    <name type="scientific">Jingyaoa shaoxingensis</name>
    <dbReference type="NCBI Taxonomy" id="2763671"/>
    <lineage>
        <taxon>Bacteria</taxon>
        <taxon>Bacillati</taxon>
        <taxon>Bacillota</taxon>
        <taxon>Clostridia</taxon>
        <taxon>Lachnospirales</taxon>
        <taxon>Lachnospiraceae</taxon>
        <taxon>Jingyaoa</taxon>
    </lineage>
</organism>
<feature type="domain" description="Csp protease B prodomain" evidence="8">
    <location>
        <begin position="6"/>
        <end position="50"/>
    </location>
</feature>
<feature type="active site" description="Charge relay system" evidence="5">
    <location>
        <position position="151"/>
    </location>
</feature>
<feature type="domain" description="Peptidase S8/S53" evidence="7">
    <location>
        <begin position="455"/>
        <end position="587"/>
    </location>
</feature>
<evidence type="ECO:0000259" key="8">
    <source>
        <dbReference type="Pfam" id="PF18425"/>
    </source>
</evidence>
<evidence type="ECO:0000256" key="3">
    <source>
        <dbReference type="ARBA" id="ARBA00022801"/>
    </source>
</evidence>
<feature type="domain" description="Peptidase S8/S53" evidence="7">
    <location>
        <begin position="142"/>
        <end position="319"/>
    </location>
</feature>